<name>A0A6M8J315_9ACTN</name>
<proteinExistence type="predicted"/>
<reference evidence="2" key="1">
    <citation type="submission" date="2020-05" db="EMBL/GenBank/DDBJ databases">
        <title>Novel species in genus Nocardioides.</title>
        <authorList>
            <person name="Zhang G."/>
        </authorList>
    </citation>
    <scope>NUCLEOTIDE SEQUENCE [LARGE SCALE GENOMIC DNA]</scope>
    <source>
        <strain evidence="2">zg-1050</strain>
    </source>
</reference>
<dbReference type="KEGG" id="bwa:HLV38_07045"/>
<organism evidence="1 2">
    <name type="scientific">Berryella wangjianweii</name>
    <dbReference type="NCBI Taxonomy" id="2734634"/>
    <lineage>
        <taxon>Bacteria</taxon>
        <taxon>Bacillati</taxon>
        <taxon>Actinomycetota</taxon>
        <taxon>Coriobacteriia</taxon>
        <taxon>Eggerthellales</taxon>
        <taxon>Eggerthellaceae</taxon>
        <taxon>Berryella</taxon>
    </lineage>
</organism>
<sequence>MVVNRIQVKRVYDPAEPTDGYRMLVDRLWPRGMRKDALPLDEWAKDLAPSSDLRRAWHDGDIPTDEFQRAYAGELDGSDALIRLYGHILEGPVTLLVATRSPEASHAHVTVDALERLFRQRAMRHQGGPPGERVRLVGRIE</sequence>
<dbReference type="InterPro" id="IPR052552">
    <property type="entry name" value="YeaO-like"/>
</dbReference>
<keyword evidence="2" id="KW-1185">Reference proteome</keyword>
<protein>
    <submittedName>
        <fullName evidence="1">DUF488 family protein</fullName>
    </submittedName>
</protein>
<dbReference type="EMBL" id="CP053716">
    <property type="protein sequence ID" value="QKF07884.1"/>
    <property type="molecule type" value="Genomic_DNA"/>
</dbReference>
<dbReference type="RefSeq" id="WP_173165376.1">
    <property type="nucleotide sequence ID" value="NZ_CP053716.1"/>
</dbReference>
<dbReference type="Proteomes" id="UP000503297">
    <property type="component" value="Chromosome"/>
</dbReference>
<evidence type="ECO:0000313" key="2">
    <source>
        <dbReference type="Proteomes" id="UP000503297"/>
    </source>
</evidence>
<dbReference type="PANTHER" id="PTHR36849">
    <property type="entry name" value="CYTOPLASMIC PROTEIN-RELATED"/>
    <property type="match status" value="1"/>
</dbReference>
<dbReference type="PANTHER" id="PTHR36849:SF1">
    <property type="entry name" value="CYTOPLASMIC PROTEIN"/>
    <property type="match status" value="1"/>
</dbReference>
<gene>
    <name evidence="1" type="ORF">HLV38_07045</name>
</gene>
<dbReference type="AlphaFoldDB" id="A0A6M8J315"/>
<accession>A0A6M8J315</accession>
<dbReference type="Pfam" id="PF22752">
    <property type="entry name" value="DUF488-N3i"/>
    <property type="match status" value="1"/>
</dbReference>
<evidence type="ECO:0000313" key="1">
    <source>
        <dbReference type="EMBL" id="QKF07884.1"/>
    </source>
</evidence>